<evidence type="ECO:0000313" key="2">
    <source>
        <dbReference type="EMBL" id="KAG2232175.1"/>
    </source>
</evidence>
<dbReference type="AlphaFoldDB" id="A0A8H7VT59"/>
<comment type="caution">
    <text evidence="2">The sequence shown here is derived from an EMBL/GenBank/DDBJ whole genome shotgun (WGS) entry which is preliminary data.</text>
</comment>
<dbReference type="EMBL" id="JAEPRE010000121">
    <property type="protein sequence ID" value="KAG2232175.1"/>
    <property type="molecule type" value="Genomic_DNA"/>
</dbReference>
<accession>A0A8H7VT59</accession>
<protein>
    <submittedName>
        <fullName evidence="2">Uncharacterized protein</fullName>
    </submittedName>
</protein>
<dbReference type="Proteomes" id="UP000613177">
    <property type="component" value="Unassembled WGS sequence"/>
</dbReference>
<organism evidence="2 3">
    <name type="scientific">Thamnidium elegans</name>
    <dbReference type="NCBI Taxonomy" id="101142"/>
    <lineage>
        <taxon>Eukaryota</taxon>
        <taxon>Fungi</taxon>
        <taxon>Fungi incertae sedis</taxon>
        <taxon>Mucoromycota</taxon>
        <taxon>Mucoromycotina</taxon>
        <taxon>Mucoromycetes</taxon>
        <taxon>Mucorales</taxon>
        <taxon>Mucorineae</taxon>
        <taxon>Mucoraceae</taxon>
        <taxon>Thamnidium</taxon>
    </lineage>
</organism>
<keyword evidence="3" id="KW-1185">Reference proteome</keyword>
<evidence type="ECO:0000256" key="1">
    <source>
        <dbReference type="SAM" id="MobiDB-lite"/>
    </source>
</evidence>
<feature type="compositionally biased region" description="Polar residues" evidence="1">
    <location>
        <begin position="100"/>
        <end position="124"/>
    </location>
</feature>
<feature type="region of interest" description="Disordered" evidence="1">
    <location>
        <begin position="77"/>
        <end position="125"/>
    </location>
</feature>
<feature type="region of interest" description="Disordered" evidence="1">
    <location>
        <begin position="338"/>
        <end position="381"/>
    </location>
</feature>
<proteinExistence type="predicted"/>
<sequence length="497" mass="56971">MSENNNSQLRRAYENIMSVGYLTSNIEDEDIEDEDIEGEDVDDVYIDDEDIEDEDTEYEYTKDEPNRACTQEFQQINTPEGSRTRTLTTGLTDTPEDSEALTTSVGPDNASVSNIQSNTDTNATDDVHVPLGKDTKFSNMIEELTTKKKIIRRIRLPIHPSACIVCRLCLVCSHLSFYTCDDTPRKGSRLLRFMTDSRVIVSDFACCHLREFTIKWIERNARRVYQLLHYANAVPAGYISICSAHSSKYFSDCKSKFREMKNSKRLESSSIQYQMYEEEKRKIIFPSGIFKYVLDRLSGWNQSKVDMHKKKNKSKFHLVCLDTCKLITVDEERMIGRSAEVTNGTNRRPAEGTNRKRGASNELEKSNKRGKKNENSSSSTEEDSNLITVSIWNAPSLNMYTFNASNDSRSVLFHLTEFLAADALVFSSIIAHKRKTFRELFETNQDRITSVDLSQVRFRFVKGYEADINIDLPLNNFPNQLCNGNHLDLYIGSCVRR</sequence>
<evidence type="ECO:0000313" key="3">
    <source>
        <dbReference type="Proteomes" id="UP000613177"/>
    </source>
</evidence>
<feature type="compositionally biased region" description="Low complexity" evidence="1">
    <location>
        <begin position="84"/>
        <end position="93"/>
    </location>
</feature>
<gene>
    <name evidence="2" type="ORF">INT48_006049</name>
</gene>
<reference evidence="2" key="1">
    <citation type="submission" date="2021-01" db="EMBL/GenBank/DDBJ databases">
        <title>Metabolic potential, ecology and presence of endohyphal bacteria is reflected in genomic diversity of Mucoromycotina.</title>
        <authorList>
            <person name="Muszewska A."/>
            <person name="Okrasinska A."/>
            <person name="Steczkiewicz K."/>
            <person name="Drgas O."/>
            <person name="Orlowska M."/>
            <person name="Perlinska-Lenart U."/>
            <person name="Aleksandrzak-Piekarczyk T."/>
            <person name="Szatraj K."/>
            <person name="Zielenkiewicz U."/>
            <person name="Pilsyk S."/>
            <person name="Malc E."/>
            <person name="Mieczkowski P."/>
            <person name="Kruszewska J.S."/>
            <person name="Biernat P."/>
            <person name="Pawlowska J."/>
        </authorList>
    </citation>
    <scope>NUCLEOTIDE SEQUENCE</scope>
    <source>
        <strain evidence="2">WA0000018081</strain>
    </source>
</reference>
<name>A0A8H7VT59_9FUNG</name>